<keyword evidence="2" id="KW-1185">Reference proteome</keyword>
<evidence type="ECO:0000313" key="2">
    <source>
        <dbReference type="Proteomes" id="UP001466331"/>
    </source>
</evidence>
<accession>A0ABU9UBD7</accession>
<gene>
    <name evidence="1" type="ORF">WKV44_05460</name>
</gene>
<evidence type="ECO:0000313" key="1">
    <source>
        <dbReference type="EMBL" id="MEM5947982.1"/>
    </source>
</evidence>
<protein>
    <recommendedName>
        <fullName evidence="3">MalT-like TPR region domain-containing protein</fullName>
    </recommendedName>
</protein>
<evidence type="ECO:0008006" key="3">
    <source>
        <dbReference type="Google" id="ProtNLM"/>
    </source>
</evidence>
<dbReference type="EMBL" id="JBCHKQ010000002">
    <property type="protein sequence ID" value="MEM5947982.1"/>
    <property type="molecule type" value="Genomic_DNA"/>
</dbReference>
<comment type="caution">
    <text evidence="1">The sequence shown here is derived from an EMBL/GenBank/DDBJ whole genome shotgun (WGS) entry which is preliminary data.</text>
</comment>
<dbReference type="RefSeq" id="WP_420069428.1">
    <property type="nucleotide sequence ID" value="NZ_JBCHKQ010000002.1"/>
</dbReference>
<proteinExistence type="predicted"/>
<organism evidence="1 2">
    <name type="scientific">Rarispira pelagica</name>
    <dbReference type="NCBI Taxonomy" id="3141764"/>
    <lineage>
        <taxon>Bacteria</taxon>
        <taxon>Pseudomonadati</taxon>
        <taxon>Spirochaetota</taxon>
        <taxon>Spirochaetia</taxon>
        <taxon>Winmispirales</taxon>
        <taxon>Winmispiraceae</taxon>
        <taxon>Rarispira</taxon>
    </lineage>
</organism>
<dbReference type="Proteomes" id="UP001466331">
    <property type="component" value="Unassembled WGS sequence"/>
</dbReference>
<sequence length="923" mass="106897">MNVWVLTRDMELAAFVRRKSTMDFYNQLYDMLFSLSPASYEKNLRYIKLDFSNIKTPVELQKLLLSFMSIARYCKENRHTHCGVDIIFDNVDISSFNDIPLDVYFYNSLLWSTSSGFKLLARYVTADRIDGLWEITGIRDEDPLAITSRFKEFPVGVKQNEQINRIFYLLNTDKVCTCYSEGFEGLAYTLSYRAVEAGWFVLPVSVYHDNFDRTDFLISLLRTVLTVPDIEDSLSSPYLRKRVASWRESFLYDVNPAAMEYIIKELLHSLILIEKKVLLIINVSSLPHAFPYDDFFSWLFDSGVSVLFCLDFVSTVPDSCPGERVAFPLIEKDVLSDVGDEGERGRFFIYSSAILRERGGASSPNAAKNLISALLDKEKKVYYALLRLLPFFTHDKIKEILNLLDVSYVEFEEILSWLEGAGLLFPGVFTPVYYPENIDTLMPSDMLVTIKKSFNDLWLSENRRLPYFLLEEKDCRKKEDFLVASFISLLTVGAKEQVLDFVSSNMNFLKPCGIIARDSTAFILAVYKAYFSSEQGKIRAFVSEKVLTTSAESAFSIFALLVKGRFLRSYNPQESIRLIKEAVYLIGDYGKMFCNLESYAYMELAMSMASLAKLKEAQEYLKIADSYANHSYVRLFVLFLSACLFYLEGNYTRALLNIDDLKAKLADMDLFELYAAVLFLEARIAFELGDWQGVIKTLVFIEGELKGLVCDDVIRLCNLWKARAYFYSSRYDDAFTIMDSLPKGLEHRLFAMEHEAMSGDFTGVLEMCDKAPEDIREYVSVYDDILPAWFTGFSMLEDRIFYESEDLRCMYRLIYTLKLYARGMMGDESVCEEFVDIIRKAYLRTADPYTHLYHLWYGEVLIELEKKQLELPDHSLTIIGKAVRLLQMRASKIENARHRRAYLFDNYWNSRLMELARRYKLSY</sequence>
<name>A0ABU9UBD7_9SPIR</name>
<reference evidence="1 2" key="1">
    <citation type="submission" date="2024-03" db="EMBL/GenBank/DDBJ databases">
        <title>Ignisphaera cupida sp. nov., a hyperthermophilic hydrolytic archaeon from a hot spring of Kamchatka, and proposal of Ignisphaeraceae fam. nov.</title>
        <authorList>
            <person name="Podosokorskaya O.A."/>
            <person name="Elcheninov A.G."/>
            <person name="Maltseva A.I."/>
            <person name="Zayulina K.S."/>
            <person name="Novikov A."/>
            <person name="Merkel A.Y."/>
        </authorList>
    </citation>
    <scope>NUCLEOTIDE SEQUENCE [LARGE SCALE GENOMIC DNA]</scope>
    <source>
        <strain evidence="1 2">38H-sp</strain>
    </source>
</reference>